<comment type="catalytic activity">
    <reaction evidence="1">
        <text>Release of an N-terminal tripeptide from a polypeptide.</text>
        <dbReference type="EC" id="3.4.14.10"/>
    </reaction>
</comment>
<keyword evidence="14" id="KW-0325">Glycoprotein</keyword>
<evidence type="ECO:0000256" key="7">
    <source>
        <dbReference type="ARBA" id="ARBA00022723"/>
    </source>
</evidence>
<dbReference type="InterPro" id="IPR050819">
    <property type="entry name" value="Tripeptidyl-peptidase_I"/>
</dbReference>
<dbReference type="PANTHER" id="PTHR14218">
    <property type="entry name" value="PROTEASE S8 TRIPEPTIDYL PEPTIDASE I CLN2"/>
    <property type="match status" value="1"/>
</dbReference>
<dbReference type="PROSITE" id="PS51695">
    <property type="entry name" value="SEDOLISIN"/>
    <property type="match status" value="1"/>
</dbReference>
<keyword evidence="12" id="KW-0843">Virulence</keyword>
<evidence type="ECO:0000256" key="11">
    <source>
        <dbReference type="ARBA" id="ARBA00022837"/>
    </source>
</evidence>
<comment type="function">
    <text evidence="2">Secreted tripeptidyl-peptidase which degrades proteins at acidic pHs and is involved in virulence.</text>
</comment>
<comment type="subcellular location">
    <subcellularLocation>
        <location evidence="3">Secreted</location>
        <location evidence="3">Extracellular space</location>
    </subcellularLocation>
</comment>
<dbReference type="CDD" id="cd04056">
    <property type="entry name" value="Peptidases_S53"/>
    <property type="match status" value="1"/>
</dbReference>
<feature type="signal peptide" evidence="16">
    <location>
        <begin position="1"/>
        <end position="19"/>
    </location>
</feature>
<keyword evidence="5" id="KW-0964">Secreted</keyword>
<dbReference type="GO" id="GO:0046872">
    <property type="term" value="F:metal ion binding"/>
    <property type="evidence" value="ECO:0007669"/>
    <property type="project" value="UniProtKB-UniRule"/>
</dbReference>
<evidence type="ECO:0000256" key="6">
    <source>
        <dbReference type="ARBA" id="ARBA00022670"/>
    </source>
</evidence>
<evidence type="ECO:0000256" key="4">
    <source>
        <dbReference type="ARBA" id="ARBA00012462"/>
    </source>
</evidence>
<reference evidence="19" key="1">
    <citation type="journal article" date="2014" name="Proc. Natl. Acad. Sci. U.S.A.">
        <title>Extensive sampling of basidiomycete genomes demonstrates inadequacy of the white-rot/brown-rot paradigm for wood decay fungi.</title>
        <authorList>
            <person name="Riley R."/>
            <person name="Salamov A.A."/>
            <person name="Brown D.W."/>
            <person name="Nagy L.G."/>
            <person name="Floudas D."/>
            <person name="Held B.W."/>
            <person name="Levasseur A."/>
            <person name="Lombard V."/>
            <person name="Morin E."/>
            <person name="Otillar R."/>
            <person name="Lindquist E.A."/>
            <person name="Sun H."/>
            <person name="LaButti K.M."/>
            <person name="Schmutz J."/>
            <person name="Jabbour D."/>
            <person name="Luo H."/>
            <person name="Baker S.E."/>
            <person name="Pisabarro A.G."/>
            <person name="Walton J.D."/>
            <person name="Blanchette R.A."/>
            <person name="Henrissat B."/>
            <person name="Martin F."/>
            <person name="Cullen D."/>
            <person name="Hibbett D.S."/>
            <person name="Grigoriev I.V."/>
        </authorList>
    </citation>
    <scope>NUCLEOTIDE SEQUENCE [LARGE SCALE GENOMIC DNA]</scope>
    <source>
        <strain evidence="19">FD-172 SS1</strain>
    </source>
</reference>
<keyword evidence="9 15" id="KW-0378">Hydrolase</keyword>
<protein>
    <recommendedName>
        <fullName evidence="4">tripeptidyl-peptidase II</fullName>
        <ecNumber evidence="4">3.4.14.10</ecNumber>
    </recommendedName>
</protein>
<evidence type="ECO:0000256" key="9">
    <source>
        <dbReference type="ARBA" id="ARBA00022801"/>
    </source>
</evidence>
<dbReference type="Gene3D" id="3.40.50.200">
    <property type="entry name" value="Peptidase S8/S53 domain"/>
    <property type="match status" value="1"/>
</dbReference>
<dbReference type="SUPFAM" id="SSF54897">
    <property type="entry name" value="Protease propeptides/inhibitors"/>
    <property type="match status" value="1"/>
</dbReference>
<organism evidence="18 19">
    <name type="scientific">Botryobasidium botryosum (strain FD-172 SS1)</name>
    <dbReference type="NCBI Taxonomy" id="930990"/>
    <lineage>
        <taxon>Eukaryota</taxon>
        <taxon>Fungi</taxon>
        <taxon>Dikarya</taxon>
        <taxon>Basidiomycota</taxon>
        <taxon>Agaricomycotina</taxon>
        <taxon>Agaricomycetes</taxon>
        <taxon>Cantharellales</taxon>
        <taxon>Botryobasidiaceae</taxon>
        <taxon>Botryobasidium</taxon>
    </lineage>
</organism>
<evidence type="ECO:0000256" key="3">
    <source>
        <dbReference type="ARBA" id="ARBA00004239"/>
    </source>
</evidence>
<evidence type="ECO:0000256" key="10">
    <source>
        <dbReference type="ARBA" id="ARBA00022825"/>
    </source>
</evidence>
<keyword evidence="6 15" id="KW-0645">Protease</keyword>
<dbReference type="SMART" id="SM00944">
    <property type="entry name" value="Pro-kuma_activ"/>
    <property type="match status" value="1"/>
</dbReference>
<dbReference type="InterPro" id="IPR030400">
    <property type="entry name" value="Sedolisin_dom"/>
</dbReference>
<dbReference type="GO" id="GO:0008240">
    <property type="term" value="F:tripeptidyl-peptidase activity"/>
    <property type="evidence" value="ECO:0007669"/>
    <property type="project" value="UniProtKB-EC"/>
</dbReference>
<dbReference type="EC" id="3.4.14.10" evidence="4"/>
<accession>A0A067M2S5</accession>
<evidence type="ECO:0000256" key="15">
    <source>
        <dbReference type="PROSITE-ProRule" id="PRU01032"/>
    </source>
</evidence>
<dbReference type="FunFam" id="3.40.50.200:FF:000015">
    <property type="entry name" value="Tripeptidyl peptidase A"/>
    <property type="match status" value="1"/>
</dbReference>
<dbReference type="GO" id="GO:0005576">
    <property type="term" value="C:extracellular region"/>
    <property type="evidence" value="ECO:0007669"/>
    <property type="project" value="UniProtKB-SubCell"/>
</dbReference>
<keyword evidence="19" id="KW-1185">Reference proteome</keyword>
<feature type="domain" description="Peptidase S53" evidence="17">
    <location>
        <begin position="215"/>
        <end position="589"/>
    </location>
</feature>
<feature type="chain" id="PRO_5001644318" description="tripeptidyl-peptidase II" evidence="16">
    <location>
        <begin position="20"/>
        <end position="590"/>
    </location>
</feature>
<feature type="active site" description="Charge relay system" evidence="15">
    <location>
        <position position="295"/>
    </location>
</feature>
<evidence type="ECO:0000256" key="13">
    <source>
        <dbReference type="ARBA" id="ARBA00023145"/>
    </source>
</evidence>
<evidence type="ECO:0000259" key="17">
    <source>
        <dbReference type="PROSITE" id="PS51695"/>
    </source>
</evidence>
<dbReference type="Proteomes" id="UP000027195">
    <property type="component" value="Unassembled WGS sequence"/>
</dbReference>
<feature type="active site" description="Charge relay system" evidence="15">
    <location>
        <position position="506"/>
    </location>
</feature>
<evidence type="ECO:0000313" key="18">
    <source>
        <dbReference type="EMBL" id="KDQ09020.1"/>
    </source>
</evidence>
<evidence type="ECO:0000256" key="12">
    <source>
        <dbReference type="ARBA" id="ARBA00023026"/>
    </source>
</evidence>
<dbReference type="InterPro" id="IPR036852">
    <property type="entry name" value="Peptidase_S8/S53_dom_sf"/>
</dbReference>
<dbReference type="Pfam" id="PF09286">
    <property type="entry name" value="Pro-kuma_activ"/>
    <property type="match status" value="1"/>
</dbReference>
<sequence length="590" mass="63408">MAPWYLSIIFLVFAVYSSAAPSPSSTSLSKRLLTKSSLAQVPRGWNLHGTPPRHHTIKLRIGLRQSNFAELERALFQVSDPSHIRYGLHLSKEEVKDLIAPHPETLTLVESWLASHGIDIDSLDRSTAGDWIAVVVPIHQAESMLGADYRTYKHESTGAEIVRVTSYRLPEHLHDHIDVVHPTTMFGGTLRPTVSRTRIRQRDTGAAVDASCSTLTTLKCLQDLYNTAGYKPRAPSKNAYGITGYAGQFANLADLKLFYQQYLPEATNFTFKEVLINGGQNSQNLSQAGVEADFDMQYAGGLTFPTQNIFYSTGGSPPYIPDANSPSNTNEPYQDWLDYMSTLQEDEIPQTIATSYADDEESVPPDYAIRACQGFAQLGARGVSLLFGSGDGGVGSTEGSACFSNDGKNTTVFLPSFPATCPYVTVVGGTTGIPEVAVEFSGGGFSNYFSRPSYQSEVVNSYLQGLGTTYAGLFNSTGRAYPDVAAFSTNFTTIYEGQSELLYGTSAATPTFGAVISLANDALIAANKPPLGFLNPWLYSGGYKALNDITSGSNPGCGTAGFSAGVGWDPVTGFGTPDFQKILAALGLGQ</sequence>
<evidence type="ECO:0000256" key="16">
    <source>
        <dbReference type="SAM" id="SignalP"/>
    </source>
</evidence>
<feature type="binding site" evidence="15">
    <location>
        <position position="549"/>
    </location>
    <ligand>
        <name>Ca(2+)</name>
        <dbReference type="ChEBI" id="CHEBI:29108"/>
    </ligand>
</feature>
<comment type="cofactor">
    <cofactor evidence="15">
        <name>Ca(2+)</name>
        <dbReference type="ChEBI" id="CHEBI:29108"/>
    </cofactor>
    <text evidence="15">Binds 1 Ca(2+) ion per subunit.</text>
</comment>
<gene>
    <name evidence="18" type="ORF">BOTBODRAFT_165219</name>
</gene>
<feature type="binding site" evidence="15">
    <location>
        <position position="567"/>
    </location>
    <ligand>
        <name>Ca(2+)</name>
        <dbReference type="ChEBI" id="CHEBI:29108"/>
    </ligand>
</feature>
<keyword evidence="13" id="KW-0865">Zymogen</keyword>
<proteinExistence type="predicted"/>
<keyword evidence="8 16" id="KW-0732">Signal</keyword>
<keyword evidence="11 15" id="KW-0106">Calcium</keyword>
<dbReference type="CDD" id="cd11377">
    <property type="entry name" value="Pro-peptidase_S53"/>
    <property type="match status" value="1"/>
</dbReference>
<evidence type="ECO:0000256" key="14">
    <source>
        <dbReference type="ARBA" id="ARBA00023180"/>
    </source>
</evidence>
<evidence type="ECO:0000256" key="5">
    <source>
        <dbReference type="ARBA" id="ARBA00022525"/>
    </source>
</evidence>
<dbReference type="InParanoid" id="A0A067M2S5"/>
<dbReference type="HOGENOM" id="CLU_013783_3_0_1"/>
<dbReference type="EMBL" id="KL198083">
    <property type="protein sequence ID" value="KDQ09020.1"/>
    <property type="molecule type" value="Genomic_DNA"/>
</dbReference>
<dbReference type="PANTHER" id="PTHR14218:SF15">
    <property type="entry name" value="TRIPEPTIDYL-PEPTIDASE 1"/>
    <property type="match status" value="1"/>
</dbReference>
<dbReference type="SUPFAM" id="SSF52743">
    <property type="entry name" value="Subtilisin-like"/>
    <property type="match status" value="1"/>
</dbReference>
<feature type="binding site" evidence="15">
    <location>
        <position position="548"/>
    </location>
    <ligand>
        <name>Ca(2+)</name>
        <dbReference type="ChEBI" id="CHEBI:29108"/>
    </ligand>
</feature>
<dbReference type="InterPro" id="IPR015366">
    <property type="entry name" value="S53_propep"/>
</dbReference>
<evidence type="ECO:0000256" key="2">
    <source>
        <dbReference type="ARBA" id="ARBA00002451"/>
    </source>
</evidence>
<name>A0A067M2S5_BOTB1</name>
<evidence type="ECO:0000256" key="1">
    <source>
        <dbReference type="ARBA" id="ARBA00001910"/>
    </source>
</evidence>
<dbReference type="GO" id="GO:0004252">
    <property type="term" value="F:serine-type endopeptidase activity"/>
    <property type="evidence" value="ECO:0007669"/>
    <property type="project" value="UniProtKB-UniRule"/>
</dbReference>
<evidence type="ECO:0000313" key="19">
    <source>
        <dbReference type="Proteomes" id="UP000027195"/>
    </source>
</evidence>
<dbReference type="AlphaFoldDB" id="A0A067M2S5"/>
<evidence type="ECO:0000256" key="8">
    <source>
        <dbReference type="ARBA" id="ARBA00022729"/>
    </source>
</evidence>
<dbReference type="GO" id="GO:0006508">
    <property type="term" value="P:proteolysis"/>
    <property type="evidence" value="ECO:0007669"/>
    <property type="project" value="UniProtKB-KW"/>
</dbReference>
<feature type="active site" description="Charge relay system" evidence="15">
    <location>
        <position position="291"/>
    </location>
</feature>
<dbReference type="STRING" id="930990.A0A067M2S5"/>
<dbReference type="OrthoDB" id="409122at2759"/>
<keyword evidence="7 15" id="KW-0479">Metal-binding</keyword>
<keyword evidence="10 15" id="KW-0720">Serine protease</keyword>
<feature type="binding site" evidence="15">
    <location>
        <position position="569"/>
    </location>
    <ligand>
        <name>Ca(2+)</name>
        <dbReference type="ChEBI" id="CHEBI:29108"/>
    </ligand>
</feature>